<protein>
    <submittedName>
        <fullName evidence="2">Uncharacterized protein</fullName>
    </submittedName>
</protein>
<dbReference type="WBParaSite" id="PS1159_v2.g22527.t1">
    <property type="protein sequence ID" value="PS1159_v2.g22527.t1"/>
    <property type="gene ID" value="PS1159_v2.g22527"/>
</dbReference>
<organism evidence="1 2">
    <name type="scientific">Panagrolaimus sp. PS1159</name>
    <dbReference type="NCBI Taxonomy" id="55785"/>
    <lineage>
        <taxon>Eukaryota</taxon>
        <taxon>Metazoa</taxon>
        <taxon>Ecdysozoa</taxon>
        <taxon>Nematoda</taxon>
        <taxon>Chromadorea</taxon>
        <taxon>Rhabditida</taxon>
        <taxon>Tylenchina</taxon>
        <taxon>Panagrolaimomorpha</taxon>
        <taxon>Panagrolaimoidea</taxon>
        <taxon>Panagrolaimidae</taxon>
        <taxon>Panagrolaimus</taxon>
    </lineage>
</organism>
<evidence type="ECO:0000313" key="1">
    <source>
        <dbReference type="Proteomes" id="UP000887580"/>
    </source>
</evidence>
<evidence type="ECO:0000313" key="2">
    <source>
        <dbReference type="WBParaSite" id="PS1159_v2.g22527.t1"/>
    </source>
</evidence>
<accession>A0AC35G1P2</accession>
<name>A0AC35G1P2_9BILA</name>
<dbReference type="Proteomes" id="UP000887580">
    <property type="component" value="Unplaced"/>
</dbReference>
<sequence>MVEWDTAGHERFHSLTTSYYRGAHGVLMVYSIADSRSFGNISGWLRSLATHADSDVIKMLIGNKCDLEVDRVISQLDGEQMAANYGIKFFETSAKLNINVDTIFFEMAGMIHALMPAQPEIPTQNLQVEYFDGEDDTKRKSCCFKN</sequence>
<proteinExistence type="predicted"/>
<reference evidence="2" key="1">
    <citation type="submission" date="2022-11" db="UniProtKB">
        <authorList>
            <consortium name="WormBaseParasite"/>
        </authorList>
    </citation>
    <scope>IDENTIFICATION</scope>
</reference>